<name>A0ABD0YTY9_9HEMI</name>
<gene>
    <name evidence="1" type="ORF">AAG570_006396</name>
</gene>
<keyword evidence="2" id="KW-1185">Reference proteome</keyword>
<protein>
    <recommendedName>
        <fullName evidence="3">Serine protease</fullName>
    </recommendedName>
</protein>
<organism evidence="1 2">
    <name type="scientific">Ranatra chinensis</name>
    <dbReference type="NCBI Taxonomy" id="642074"/>
    <lineage>
        <taxon>Eukaryota</taxon>
        <taxon>Metazoa</taxon>
        <taxon>Ecdysozoa</taxon>
        <taxon>Arthropoda</taxon>
        <taxon>Hexapoda</taxon>
        <taxon>Insecta</taxon>
        <taxon>Pterygota</taxon>
        <taxon>Neoptera</taxon>
        <taxon>Paraneoptera</taxon>
        <taxon>Hemiptera</taxon>
        <taxon>Heteroptera</taxon>
        <taxon>Panheteroptera</taxon>
        <taxon>Nepomorpha</taxon>
        <taxon>Nepidae</taxon>
        <taxon>Ranatrinae</taxon>
        <taxon>Ranatra</taxon>
    </lineage>
</organism>
<evidence type="ECO:0000313" key="2">
    <source>
        <dbReference type="Proteomes" id="UP001558652"/>
    </source>
</evidence>
<proteinExistence type="predicted"/>
<dbReference type="EMBL" id="JBFDAA010000002">
    <property type="protein sequence ID" value="KAL1139412.1"/>
    <property type="molecule type" value="Genomic_DNA"/>
</dbReference>
<evidence type="ECO:0000313" key="1">
    <source>
        <dbReference type="EMBL" id="KAL1139412.1"/>
    </source>
</evidence>
<dbReference type="AlphaFoldDB" id="A0ABD0YTY9"/>
<reference evidence="1 2" key="1">
    <citation type="submission" date="2024-07" db="EMBL/GenBank/DDBJ databases">
        <title>Chromosome-level genome assembly of the water stick insect Ranatra chinensis (Heteroptera: Nepidae).</title>
        <authorList>
            <person name="Liu X."/>
        </authorList>
    </citation>
    <scope>NUCLEOTIDE SEQUENCE [LARGE SCALE GENOMIC DNA]</scope>
    <source>
        <strain evidence="1">Cailab_2021Rc</strain>
        <tissue evidence="1">Muscle</tissue>
    </source>
</reference>
<evidence type="ECO:0008006" key="3">
    <source>
        <dbReference type="Google" id="ProtNLM"/>
    </source>
</evidence>
<dbReference type="Proteomes" id="UP001558652">
    <property type="component" value="Unassembled WGS sequence"/>
</dbReference>
<comment type="caution">
    <text evidence="1">The sequence shown here is derived from an EMBL/GenBank/DDBJ whole genome shotgun (WGS) entry which is preliminary data.</text>
</comment>
<accession>A0ABD0YTY9</accession>
<sequence length="234" mass="25337">MNGCIYTGVWKDGSLLLTANYAISTTDHRALIFGQESTRRGTVQWISANTPITVSNRVTLVRYVCLAGTGTENKKTPREAGGGRKVIIAKVIAETWKSSSLSLVRDLRTTADIDIRPTRIYDEDPVQQPPTYHANAAIIHNVALDTGSRKPNSRHGRFGSNSLSLAAGHRVAACVEEPVEEAARLAHISSPEHRHPPLMHGGASGAMMGMKMKSGVMMMMTEAGWTDDTAPKDS</sequence>